<proteinExistence type="predicted"/>
<gene>
    <name evidence="2" type="ORF">P280DRAFT_522562</name>
</gene>
<feature type="region of interest" description="Disordered" evidence="1">
    <location>
        <begin position="1"/>
        <end position="28"/>
    </location>
</feature>
<feature type="compositionally biased region" description="Basic and acidic residues" evidence="1">
    <location>
        <begin position="19"/>
        <end position="28"/>
    </location>
</feature>
<dbReference type="OrthoDB" id="3810352at2759"/>
<dbReference type="AlphaFoldDB" id="A0A6A6RNE9"/>
<feature type="region of interest" description="Disordered" evidence="1">
    <location>
        <begin position="216"/>
        <end position="285"/>
    </location>
</feature>
<dbReference type="EMBL" id="MU006801">
    <property type="protein sequence ID" value="KAF2636043.1"/>
    <property type="molecule type" value="Genomic_DNA"/>
</dbReference>
<keyword evidence="3" id="KW-1185">Reference proteome</keyword>
<evidence type="ECO:0000256" key="1">
    <source>
        <dbReference type="SAM" id="MobiDB-lite"/>
    </source>
</evidence>
<organism evidence="2 3">
    <name type="scientific">Massarina eburnea CBS 473.64</name>
    <dbReference type="NCBI Taxonomy" id="1395130"/>
    <lineage>
        <taxon>Eukaryota</taxon>
        <taxon>Fungi</taxon>
        <taxon>Dikarya</taxon>
        <taxon>Ascomycota</taxon>
        <taxon>Pezizomycotina</taxon>
        <taxon>Dothideomycetes</taxon>
        <taxon>Pleosporomycetidae</taxon>
        <taxon>Pleosporales</taxon>
        <taxon>Massarineae</taxon>
        <taxon>Massarinaceae</taxon>
        <taxon>Massarina</taxon>
    </lineage>
</organism>
<reference evidence="2" key="1">
    <citation type="journal article" date="2020" name="Stud. Mycol.">
        <title>101 Dothideomycetes genomes: a test case for predicting lifestyles and emergence of pathogens.</title>
        <authorList>
            <person name="Haridas S."/>
            <person name="Albert R."/>
            <person name="Binder M."/>
            <person name="Bloem J."/>
            <person name="Labutti K."/>
            <person name="Salamov A."/>
            <person name="Andreopoulos B."/>
            <person name="Baker S."/>
            <person name="Barry K."/>
            <person name="Bills G."/>
            <person name="Bluhm B."/>
            <person name="Cannon C."/>
            <person name="Castanera R."/>
            <person name="Culley D."/>
            <person name="Daum C."/>
            <person name="Ezra D."/>
            <person name="Gonzalez J."/>
            <person name="Henrissat B."/>
            <person name="Kuo A."/>
            <person name="Liang C."/>
            <person name="Lipzen A."/>
            <person name="Lutzoni F."/>
            <person name="Magnuson J."/>
            <person name="Mondo S."/>
            <person name="Nolan M."/>
            <person name="Ohm R."/>
            <person name="Pangilinan J."/>
            <person name="Park H.-J."/>
            <person name="Ramirez L."/>
            <person name="Alfaro M."/>
            <person name="Sun H."/>
            <person name="Tritt A."/>
            <person name="Yoshinaga Y."/>
            <person name="Zwiers L.-H."/>
            <person name="Turgeon B."/>
            <person name="Goodwin S."/>
            <person name="Spatafora J."/>
            <person name="Crous P."/>
            <person name="Grigoriev I."/>
        </authorList>
    </citation>
    <scope>NUCLEOTIDE SEQUENCE</scope>
    <source>
        <strain evidence="2">CBS 473.64</strain>
    </source>
</reference>
<accession>A0A6A6RNE9</accession>
<dbReference type="Proteomes" id="UP000799753">
    <property type="component" value="Unassembled WGS sequence"/>
</dbReference>
<sequence>MGSETDDDHALNDNAVEGKGTKDGDTEKERIAQLENQIEGAMAKFAKFQIPLSSFRTNVGYIRHPTLPSPPHFNLIGVLGIKNIYGATIKEFRIGKETQGDPRVEEYDISEGTRVEAYEALLNLLNVEFAIVLGGVWSCHNTEPDLEIGIAQTTLISIVRVCRLVILIVRLLNMALHIVAALLEHYVEPVLCGIPYGRCFKAVCYESLLDSPLAQGDSSARIPSPEPPTEATANDMPEPAREEFTSAPEELTPGDPTRAPKDPTGVNAFHENINANSKAPLRKKRPTRGDLRRVVAVWDFDKPYHQQEASTVELGLRLLLPREKNKPWVCDGDRSCAVYDALQNGIQKVLCQCGCRSFSYNGKTLVARPDKEGVAAPNIPEWLKIPYIVVEDGRDFCGAIMKSIIEERAVLRQQRGASAKTLSSASR</sequence>
<evidence type="ECO:0000313" key="2">
    <source>
        <dbReference type="EMBL" id="KAF2636043.1"/>
    </source>
</evidence>
<name>A0A6A6RNE9_9PLEO</name>
<protein>
    <submittedName>
        <fullName evidence="2">Uncharacterized protein</fullName>
    </submittedName>
</protein>
<evidence type="ECO:0000313" key="3">
    <source>
        <dbReference type="Proteomes" id="UP000799753"/>
    </source>
</evidence>